<evidence type="ECO:0000313" key="2">
    <source>
        <dbReference type="Proteomes" id="UP000035444"/>
    </source>
</evidence>
<dbReference type="PATRIC" id="fig|1489064.4.peg.2371"/>
<name>A0A0H2MGS6_9PROT</name>
<dbReference type="AlphaFoldDB" id="A0A0H2MGS6"/>
<proteinExistence type="predicted"/>
<accession>A0A0H2MGS6</accession>
<organism evidence="1 2">
    <name type="scientific">Kiloniella spongiae</name>
    <dbReference type="NCBI Taxonomy" id="1489064"/>
    <lineage>
        <taxon>Bacteria</taxon>
        <taxon>Pseudomonadati</taxon>
        <taxon>Pseudomonadota</taxon>
        <taxon>Alphaproteobacteria</taxon>
        <taxon>Rhodospirillales</taxon>
        <taxon>Kiloniellaceae</taxon>
        <taxon>Kiloniella</taxon>
    </lineage>
</organism>
<keyword evidence="2" id="KW-1185">Reference proteome</keyword>
<evidence type="ECO:0008006" key="3">
    <source>
        <dbReference type="Google" id="ProtNLM"/>
    </source>
</evidence>
<dbReference type="Proteomes" id="UP000035444">
    <property type="component" value="Unassembled WGS sequence"/>
</dbReference>
<dbReference type="InterPro" id="IPR025833">
    <property type="entry name" value="GDYXXLXY"/>
</dbReference>
<dbReference type="STRING" id="1489064.WH96_05765"/>
<reference evidence="1 2" key="1">
    <citation type="submission" date="2015-03" db="EMBL/GenBank/DDBJ databases">
        <title>Genome Sequence of Kiloniella spongiae MEBiC09566, isolated from a marine sponge.</title>
        <authorList>
            <person name="Shao Z."/>
            <person name="Wang L."/>
            <person name="Li X."/>
        </authorList>
    </citation>
    <scope>NUCLEOTIDE SEQUENCE [LARGE SCALE GENOMIC DNA]</scope>
    <source>
        <strain evidence="1 2">MEBiC09566</strain>
    </source>
</reference>
<gene>
    <name evidence="1" type="ORF">WH96_05765</name>
</gene>
<dbReference type="Pfam" id="PF14345">
    <property type="entry name" value="GDYXXLXY"/>
    <property type="match status" value="1"/>
</dbReference>
<evidence type="ECO:0000313" key="1">
    <source>
        <dbReference type="EMBL" id="KLN61799.1"/>
    </source>
</evidence>
<comment type="caution">
    <text evidence="1">The sequence shown here is derived from an EMBL/GenBank/DDBJ whole genome shotgun (WGS) entry which is preliminary data.</text>
</comment>
<dbReference type="EMBL" id="LAQL01000003">
    <property type="protein sequence ID" value="KLN61799.1"/>
    <property type="molecule type" value="Genomic_DNA"/>
</dbReference>
<sequence length="156" mass="17822">MMRLKIMIGLTVLVLIVLNYSIYQKEEIIDKGETVLLELAPVDPRSLIQGDYMRLRYAIEDDAFKTASSVDIKSGYMVISVNAQQIASFVRLEDETPLADDEKRLYYHKTYGGVRIVPDSFFFQEGHADKYQNAKYGVFKFDDSGNHILTDLADQP</sequence>
<protein>
    <recommendedName>
        <fullName evidence="3">GDYXXLXY domain-containing protein</fullName>
    </recommendedName>
</protein>